<feature type="domain" description="DinB-like" evidence="6">
    <location>
        <begin position="28"/>
        <end position="163"/>
    </location>
</feature>
<evidence type="ECO:0000256" key="3">
    <source>
        <dbReference type="ARBA" id="ARBA00037882"/>
    </source>
</evidence>
<dbReference type="Proteomes" id="UP000002943">
    <property type="component" value="Unassembled WGS sequence"/>
</dbReference>
<dbReference type="InterPro" id="IPR042095">
    <property type="entry name" value="SUMF_sf"/>
</dbReference>
<gene>
    <name evidence="7" type="ORF">VIBC2010_11724</name>
</gene>
<sequence length="702" mass="81701">MNLTRDHQTILLTGESVSKKREELHEYFEQTWRLYESLFEVINNDNAYYKKAEPLRHPLIFYYGHTATFFINKFKLGKIIEQRVNEDFEAMFAIGVDEMSWDDLNQEHYDWPSVRAVRQYREEVRHLIHCVIDDMEITLPITQDQPAWAVLMGIEHERIHLETSSVIIRQLPIEDVSEHPLWASCTDTGNAPNNSWVSVSGKSVVLGKSQADATYGWDNEFGQQNCRICDFKVSKYLVSNQEYLEFVQQQGYLKRRFWSQEGQAWLDYTKAQMPRFWIERSGKLWQRNLTEEIPLPMNWPVEVNQLEAKAFCNWKAEKEQKTVRLLTEAEWTLLRENIDGDAPTWPEVPGNLQLAFYASSCPVNRFEHAGIYDIAGNVWQHTETPIDGYSGFEVHPLYDDFSTPTFDGKHNLIKGGSWISTGNEALSSSRYAFRRHFYQHAGFRYVQSEQNPQEMNSMNIYETDELISQYLEFHYGAEYFHVPNFSVNGIEQVMQSIELKQHSKALDIGCSVGRATFELAKHFEHVDGIDFSARFIQQAYALTEHGEKRYTIRTEGDLVEFKCASLQELGYSHLANKVNFMQGDACNLKPQFSGYDLVYASNLIDRLSDPRVFLDKITERINQGGYLVIASPYTWLEDYTDKSKWLGGIKVNGENQTTLDGLTEALINSYELIAVKEVPFVIRETRRKFQHSLSEMSIWRKR</sequence>
<evidence type="ECO:0008006" key="9">
    <source>
        <dbReference type="Google" id="ProtNLM"/>
    </source>
</evidence>
<accession>E3BKN8</accession>
<comment type="pathway">
    <text evidence="3">Amino-acid biosynthesis; ergothioneine biosynthesis.</text>
</comment>
<dbReference type="AlphaFoldDB" id="E3BKN8"/>
<organism evidence="7 8">
    <name type="scientific">Vibrio caribbeanicus ATCC BAA-2122</name>
    <dbReference type="NCBI Taxonomy" id="796620"/>
    <lineage>
        <taxon>Bacteria</taxon>
        <taxon>Pseudomonadati</taxon>
        <taxon>Pseudomonadota</taxon>
        <taxon>Gammaproteobacteria</taxon>
        <taxon>Vibrionales</taxon>
        <taxon>Vibrionaceae</taxon>
        <taxon>Vibrio</taxon>
    </lineage>
</organism>
<evidence type="ECO:0000256" key="2">
    <source>
        <dbReference type="ARBA" id="ARBA00023004"/>
    </source>
</evidence>
<dbReference type="SUPFAM" id="SSF56436">
    <property type="entry name" value="C-type lectin-like"/>
    <property type="match status" value="1"/>
</dbReference>
<dbReference type="InterPro" id="IPR016187">
    <property type="entry name" value="CTDL_fold"/>
</dbReference>
<dbReference type="PANTHER" id="PTHR23150">
    <property type="entry name" value="SULFATASE MODIFYING FACTOR 1, 2"/>
    <property type="match status" value="1"/>
</dbReference>
<dbReference type="InterPro" id="IPR027625">
    <property type="entry name" value="OvoA_Cterm"/>
</dbReference>
<dbReference type="Gene3D" id="3.90.1580.10">
    <property type="entry name" value="paralog of FGE (formylglycine-generating enzyme)"/>
    <property type="match status" value="1"/>
</dbReference>
<dbReference type="STRING" id="796620.VIBC2010_11724"/>
<dbReference type="eggNOG" id="COG1262">
    <property type="taxonomic scope" value="Bacteria"/>
</dbReference>
<dbReference type="Pfam" id="PF08242">
    <property type="entry name" value="Methyltransf_12"/>
    <property type="match status" value="1"/>
</dbReference>
<protein>
    <recommendedName>
        <fullName evidence="9">Generic methyltransferase</fullName>
    </recommendedName>
</protein>
<evidence type="ECO:0000259" key="6">
    <source>
        <dbReference type="Pfam" id="PF12867"/>
    </source>
</evidence>
<reference evidence="7 8" key="1">
    <citation type="journal article" date="2012" name="Int. J. Syst. Evol. Microbiol.">
        <title>Vibrio caribbeanicus sp. nov., isolated from the marine sponge Scleritoderma cyanea.</title>
        <authorList>
            <person name="Hoffmann M."/>
            <person name="Monday S.R."/>
            <person name="Allard M.W."/>
            <person name="Strain E.A."/>
            <person name="Whittaker P."/>
            <person name="Naum M."/>
            <person name="McCarthy P.J."/>
            <person name="Lopez J.V."/>
            <person name="Fischer M."/>
            <person name="Brown E.W."/>
        </authorList>
    </citation>
    <scope>NUCLEOTIDE SEQUENCE [LARGE SCALE GENOMIC DNA]</scope>
    <source>
        <strain evidence="7 8">ATCC BAA-2122</strain>
    </source>
</reference>
<dbReference type="NCBIfam" id="TIGR04345">
    <property type="entry name" value="ovoA_Cterm"/>
    <property type="match status" value="1"/>
</dbReference>
<dbReference type="InterPro" id="IPR024775">
    <property type="entry name" value="DinB-like"/>
</dbReference>
<dbReference type="GO" id="GO:0120147">
    <property type="term" value="F:formylglycine-generating oxidase activity"/>
    <property type="evidence" value="ECO:0007669"/>
    <property type="project" value="TreeGrafter"/>
</dbReference>
<dbReference type="InterPro" id="IPR051043">
    <property type="entry name" value="Sulfatase_Mod_Factor_Kinase"/>
</dbReference>
<dbReference type="Pfam" id="PF03781">
    <property type="entry name" value="FGE-sulfatase"/>
    <property type="match status" value="1"/>
</dbReference>
<dbReference type="CDD" id="cd02440">
    <property type="entry name" value="AdoMet_MTases"/>
    <property type="match status" value="1"/>
</dbReference>
<dbReference type="eggNOG" id="COG2226">
    <property type="taxonomic scope" value="Bacteria"/>
</dbReference>
<dbReference type="InterPro" id="IPR005532">
    <property type="entry name" value="SUMF_dom"/>
</dbReference>
<evidence type="ECO:0000259" key="5">
    <source>
        <dbReference type="Pfam" id="PF08242"/>
    </source>
</evidence>
<dbReference type="PANTHER" id="PTHR23150:SF26">
    <property type="entry name" value="GENERIC METHYLTRANSFERASE"/>
    <property type="match status" value="1"/>
</dbReference>
<evidence type="ECO:0000313" key="7">
    <source>
        <dbReference type="EMBL" id="EFP96232.1"/>
    </source>
</evidence>
<dbReference type="Gene3D" id="3.40.50.150">
    <property type="entry name" value="Vaccinia Virus protein VP39"/>
    <property type="match status" value="1"/>
</dbReference>
<feature type="domain" description="Methyltransferase type 12" evidence="5">
    <location>
        <begin position="506"/>
        <end position="627"/>
    </location>
</feature>
<dbReference type="InterPro" id="IPR013217">
    <property type="entry name" value="Methyltransf_12"/>
</dbReference>
<name>E3BKN8_9VIBR</name>
<proteinExistence type="predicted"/>
<evidence type="ECO:0000259" key="4">
    <source>
        <dbReference type="Pfam" id="PF03781"/>
    </source>
</evidence>
<dbReference type="FunFam" id="3.90.1580.10:FF:000006">
    <property type="entry name" value="Generic methyltransferase, putative"/>
    <property type="match status" value="1"/>
</dbReference>
<keyword evidence="8" id="KW-1185">Reference proteome</keyword>
<dbReference type="InterPro" id="IPR027577">
    <property type="entry name" value="OvoA_Nterm"/>
</dbReference>
<feature type="domain" description="Sulfatase-modifying factor enzyme-like" evidence="4">
    <location>
        <begin position="193"/>
        <end position="446"/>
    </location>
</feature>
<dbReference type="Pfam" id="PF12867">
    <property type="entry name" value="DinB_2"/>
    <property type="match status" value="1"/>
</dbReference>
<keyword evidence="2" id="KW-0408">Iron</keyword>
<dbReference type="EMBL" id="AEIU01000075">
    <property type="protein sequence ID" value="EFP96232.1"/>
    <property type="molecule type" value="Genomic_DNA"/>
</dbReference>
<comment type="caution">
    <text evidence="7">The sequence shown here is derived from an EMBL/GenBank/DDBJ whole genome shotgun (WGS) entry which is preliminary data.</text>
</comment>
<dbReference type="OrthoDB" id="9768004at2"/>
<dbReference type="SUPFAM" id="SSF53335">
    <property type="entry name" value="S-adenosyl-L-methionine-dependent methyltransferases"/>
    <property type="match status" value="1"/>
</dbReference>
<dbReference type="InterPro" id="IPR029063">
    <property type="entry name" value="SAM-dependent_MTases_sf"/>
</dbReference>
<evidence type="ECO:0000256" key="1">
    <source>
        <dbReference type="ARBA" id="ARBA00023002"/>
    </source>
</evidence>
<evidence type="ECO:0000313" key="8">
    <source>
        <dbReference type="Proteomes" id="UP000002943"/>
    </source>
</evidence>
<keyword evidence="1" id="KW-0560">Oxidoreductase</keyword>
<dbReference type="NCBIfam" id="TIGR04344">
    <property type="entry name" value="ovoA_Nterm"/>
    <property type="match status" value="1"/>
</dbReference>